<evidence type="ECO:0000256" key="3">
    <source>
        <dbReference type="RuleBase" id="RU363019"/>
    </source>
</evidence>
<gene>
    <name evidence="5" type="ORF">ACFMB1_02730</name>
</gene>
<keyword evidence="1 3" id="KW-0697">Rotamase</keyword>
<evidence type="ECO:0000256" key="1">
    <source>
        <dbReference type="ARBA" id="ARBA00023110"/>
    </source>
</evidence>
<dbReference type="InterPro" id="IPR044665">
    <property type="entry name" value="E_coli_cyclophilin_A-like"/>
</dbReference>
<keyword evidence="3" id="KW-0732">Signal</keyword>
<feature type="chain" id="PRO_5044993821" description="Peptidyl-prolyl cis-trans isomerase" evidence="3">
    <location>
        <begin position="21"/>
        <end position="194"/>
    </location>
</feature>
<dbReference type="GO" id="GO:0016853">
    <property type="term" value="F:isomerase activity"/>
    <property type="evidence" value="ECO:0007669"/>
    <property type="project" value="UniProtKB-KW"/>
</dbReference>
<dbReference type="RefSeq" id="WP_379880240.1">
    <property type="nucleotide sequence ID" value="NZ_JBHPON010000001.1"/>
</dbReference>
<keyword evidence="6" id="KW-1185">Reference proteome</keyword>
<name>A0ABW1KT58_9PROT</name>
<comment type="caution">
    <text evidence="5">The sequence shown here is derived from an EMBL/GenBank/DDBJ whole genome shotgun (WGS) entry which is preliminary data.</text>
</comment>
<proteinExistence type="inferred from homology"/>
<dbReference type="InterPro" id="IPR002130">
    <property type="entry name" value="Cyclophilin-type_PPIase_dom"/>
</dbReference>
<protein>
    <recommendedName>
        <fullName evidence="3">Peptidyl-prolyl cis-trans isomerase</fullName>
        <shortName evidence="3">PPIase</shortName>
        <ecNumber evidence="3">5.2.1.8</ecNumber>
    </recommendedName>
</protein>
<dbReference type="Pfam" id="PF00160">
    <property type="entry name" value="Pro_isomerase"/>
    <property type="match status" value="1"/>
</dbReference>
<feature type="domain" description="PPIase cyclophilin-type" evidence="4">
    <location>
        <begin position="30"/>
        <end position="188"/>
    </location>
</feature>
<dbReference type="EMBL" id="JBHPON010000001">
    <property type="protein sequence ID" value="MFC6034440.1"/>
    <property type="molecule type" value="Genomic_DNA"/>
</dbReference>
<accession>A0ABW1KT58</accession>
<dbReference type="PROSITE" id="PS50072">
    <property type="entry name" value="CSA_PPIASE_2"/>
    <property type="match status" value="1"/>
</dbReference>
<dbReference type="PANTHER" id="PTHR43246">
    <property type="entry name" value="PEPTIDYL-PROLYL CIS-TRANS ISOMERASE CYP38, CHLOROPLASTIC"/>
    <property type="match status" value="1"/>
</dbReference>
<comment type="function">
    <text evidence="3">PPIases accelerate the folding of proteins. It catalyzes the cis-trans isomerization of proline imidic peptide bonds in oligopeptides.</text>
</comment>
<comment type="similarity">
    <text evidence="3">Belongs to the cyclophilin-type PPIase family.</text>
</comment>
<dbReference type="PRINTS" id="PR00153">
    <property type="entry name" value="CSAPPISMRASE"/>
</dbReference>
<sequence length="194" mass="21538">MKRLIALLAFMLLFTSGAYAEGETHARIKTSMGDIVVELYPDKAPKTVPNFLEYASSGHYDRTLIHRVVRGFVIQGGGYSRFFTERPTRDPIPYEADNGLKNVRGTIAMARSDSPDSAAAQWFINLRDNPKLDHKMFEGLPVYGYTVFGRVVDGMDVADAIGEVETGPGGDFEAEVPVEPVIIERVDPIDWPQD</sequence>
<keyword evidence="2 3" id="KW-0413">Isomerase</keyword>
<dbReference type="InterPro" id="IPR029000">
    <property type="entry name" value="Cyclophilin-like_dom_sf"/>
</dbReference>
<evidence type="ECO:0000313" key="6">
    <source>
        <dbReference type="Proteomes" id="UP001596116"/>
    </source>
</evidence>
<evidence type="ECO:0000259" key="4">
    <source>
        <dbReference type="PROSITE" id="PS50072"/>
    </source>
</evidence>
<dbReference type="Proteomes" id="UP001596116">
    <property type="component" value="Unassembled WGS sequence"/>
</dbReference>
<dbReference type="SUPFAM" id="SSF50891">
    <property type="entry name" value="Cyclophilin-like"/>
    <property type="match status" value="1"/>
</dbReference>
<dbReference type="CDD" id="cd01920">
    <property type="entry name" value="cyclophilin_EcCYP_like"/>
    <property type="match status" value="1"/>
</dbReference>
<evidence type="ECO:0000256" key="2">
    <source>
        <dbReference type="ARBA" id="ARBA00023235"/>
    </source>
</evidence>
<organism evidence="5 6">
    <name type="scientific">Hyphococcus aureus</name>
    <dbReference type="NCBI Taxonomy" id="2666033"/>
    <lineage>
        <taxon>Bacteria</taxon>
        <taxon>Pseudomonadati</taxon>
        <taxon>Pseudomonadota</taxon>
        <taxon>Alphaproteobacteria</taxon>
        <taxon>Parvularculales</taxon>
        <taxon>Parvularculaceae</taxon>
        <taxon>Hyphococcus</taxon>
    </lineage>
</organism>
<dbReference type="Gene3D" id="2.40.100.10">
    <property type="entry name" value="Cyclophilin-like"/>
    <property type="match status" value="1"/>
</dbReference>
<evidence type="ECO:0000313" key="5">
    <source>
        <dbReference type="EMBL" id="MFC6034440.1"/>
    </source>
</evidence>
<reference evidence="5 6" key="1">
    <citation type="submission" date="2024-09" db="EMBL/GenBank/DDBJ databases">
        <authorList>
            <person name="Zhang Z.-H."/>
        </authorList>
    </citation>
    <scope>NUCLEOTIDE SEQUENCE [LARGE SCALE GENOMIC DNA]</scope>
    <source>
        <strain evidence="5 6">HHTR114</strain>
    </source>
</reference>
<feature type="signal peptide" evidence="3">
    <location>
        <begin position="1"/>
        <end position="20"/>
    </location>
</feature>
<comment type="catalytic activity">
    <reaction evidence="3">
        <text>[protein]-peptidylproline (omega=180) = [protein]-peptidylproline (omega=0)</text>
        <dbReference type="Rhea" id="RHEA:16237"/>
        <dbReference type="Rhea" id="RHEA-COMP:10747"/>
        <dbReference type="Rhea" id="RHEA-COMP:10748"/>
        <dbReference type="ChEBI" id="CHEBI:83833"/>
        <dbReference type="ChEBI" id="CHEBI:83834"/>
        <dbReference type="EC" id="5.2.1.8"/>
    </reaction>
</comment>
<dbReference type="EC" id="5.2.1.8" evidence="3"/>